<dbReference type="STRING" id="573321.SAMN04488505_104122"/>
<keyword evidence="4" id="KW-0732">Signal</keyword>
<dbReference type="GO" id="GO:0006308">
    <property type="term" value="P:DNA catabolic process"/>
    <property type="evidence" value="ECO:0007669"/>
    <property type="project" value="InterPro"/>
</dbReference>
<dbReference type="CDD" id="cd10283">
    <property type="entry name" value="MnuA_DNase1-like"/>
    <property type="match status" value="1"/>
</dbReference>
<evidence type="ECO:0000259" key="5">
    <source>
        <dbReference type="Pfam" id="PF03372"/>
    </source>
</evidence>
<dbReference type="Gene3D" id="3.60.10.10">
    <property type="entry name" value="Endonuclease/exonuclease/phosphatase"/>
    <property type="match status" value="1"/>
</dbReference>
<evidence type="ECO:0000256" key="4">
    <source>
        <dbReference type="SAM" id="SignalP"/>
    </source>
</evidence>
<feature type="chain" id="PRO_5011691737" evidence="4">
    <location>
        <begin position="19"/>
        <end position="269"/>
    </location>
</feature>
<dbReference type="PANTHER" id="PTHR11371">
    <property type="entry name" value="DEOXYRIBONUCLEASE"/>
    <property type="match status" value="1"/>
</dbReference>
<dbReference type="SMART" id="SM00476">
    <property type="entry name" value="DNaseIc"/>
    <property type="match status" value="1"/>
</dbReference>
<proteinExistence type="inferred from homology"/>
<name>A0A1H7XNJ8_9BACT</name>
<sequence>MKYIVFALFCFYCLGVTAQTTVKILSWNLKDFGRSKDGPEINFIANTVKAYDLIAIQEVVAGFSGSQAVARLVDALNRSGGKWDYAVSEITSGSSLHKAERYAFIWKAKKVTRVGRPWLEQKYGLLIEREPFYGRFKIAGRTFTLVNFHAIPKSRQPETEIKYFKFLPGSYPDDNLIFCGDFNVPASHTVFNPLKKMGYTAMLKGQKTSLRQQCINGDCLASEFDNFYFNPSTIKLLSGGVIHFYRDFIDLKVARKLSDHVPVFVVYEL</sequence>
<evidence type="ECO:0000256" key="1">
    <source>
        <dbReference type="ARBA" id="ARBA00007359"/>
    </source>
</evidence>
<dbReference type="PANTHER" id="PTHR11371:SF31">
    <property type="entry name" value="EXTRACELLULAR NUCLEASE"/>
    <property type="match status" value="1"/>
</dbReference>
<dbReference type="EMBL" id="FOBB01000004">
    <property type="protein sequence ID" value="SEM34757.1"/>
    <property type="molecule type" value="Genomic_DNA"/>
</dbReference>
<dbReference type="GO" id="GO:0004527">
    <property type="term" value="F:exonuclease activity"/>
    <property type="evidence" value="ECO:0007669"/>
    <property type="project" value="UniProtKB-KW"/>
</dbReference>
<dbReference type="InterPro" id="IPR005135">
    <property type="entry name" value="Endo/exonuclease/phosphatase"/>
</dbReference>
<dbReference type="RefSeq" id="WP_089914602.1">
    <property type="nucleotide sequence ID" value="NZ_FOBB01000004.1"/>
</dbReference>
<dbReference type="AlphaFoldDB" id="A0A1H7XNJ8"/>
<evidence type="ECO:0000313" key="7">
    <source>
        <dbReference type="Proteomes" id="UP000198984"/>
    </source>
</evidence>
<protein>
    <submittedName>
        <fullName evidence="6">Endonuclease/Exonuclease/phosphatase family protein</fullName>
    </submittedName>
</protein>
<keyword evidence="6" id="KW-0255">Endonuclease</keyword>
<keyword evidence="6" id="KW-0269">Exonuclease</keyword>
<evidence type="ECO:0000313" key="6">
    <source>
        <dbReference type="EMBL" id="SEM34757.1"/>
    </source>
</evidence>
<reference evidence="6 7" key="1">
    <citation type="submission" date="2016-10" db="EMBL/GenBank/DDBJ databases">
        <authorList>
            <person name="de Groot N.N."/>
        </authorList>
    </citation>
    <scope>NUCLEOTIDE SEQUENCE [LARGE SCALE GENOMIC DNA]</scope>
    <source>
        <strain evidence="6 7">DSM 21039</strain>
    </source>
</reference>
<dbReference type="GO" id="GO:0004519">
    <property type="term" value="F:endonuclease activity"/>
    <property type="evidence" value="ECO:0007669"/>
    <property type="project" value="UniProtKB-KW"/>
</dbReference>
<dbReference type="InterPro" id="IPR036691">
    <property type="entry name" value="Endo/exonu/phosph_ase_sf"/>
</dbReference>
<dbReference type="InterPro" id="IPR016202">
    <property type="entry name" value="DNase_I"/>
</dbReference>
<accession>A0A1H7XNJ8</accession>
<evidence type="ECO:0000256" key="2">
    <source>
        <dbReference type="ARBA" id="ARBA00022722"/>
    </source>
</evidence>
<dbReference type="Proteomes" id="UP000198984">
    <property type="component" value="Unassembled WGS sequence"/>
</dbReference>
<keyword evidence="3" id="KW-0378">Hydrolase</keyword>
<dbReference type="SUPFAM" id="SSF56219">
    <property type="entry name" value="DNase I-like"/>
    <property type="match status" value="1"/>
</dbReference>
<gene>
    <name evidence="6" type="ORF">SAMN04488505_104122</name>
</gene>
<feature type="domain" description="Endonuclease/exonuclease/phosphatase" evidence="5">
    <location>
        <begin position="25"/>
        <end position="260"/>
    </location>
</feature>
<dbReference type="OrthoDB" id="5500612at2"/>
<keyword evidence="7" id="KW-1185">Reference proteome</keyword>
<comment type="similarity">
    <text evidence="1">Belongs to the DNase I family.</text>
</comment>
<dbReference type="GO" id="GO:0004536">
    <property type="term" value="F:DNA nuclease activity"/>
    <property type="evidence" value="ECO:0007669"/>
    <property type="project" value="InterPro"/>
</dbReference>
<feature type="signal peptide" evidence="4">
    <location>
        <begin position="1"/>
        <end position="18"/>
    </location>
</feature>
<evidence type="ECO:0000256" key="3">
    <source>
        <dbReference type="ARBA" id="ARBA00022801"/>
    </source>
</evidence>
<organism evidence="6 7">
    <name type="scientific">Chitinophaga rupis</name>
    <dbReference type="NCBI Taxonomy" id="573321"/>
    <lineage>
        <taxon>Bacteria</taxon>
        <taxon>Pseudomonadati</taxon>
        <taxon>Bacteroidota</taxon>
        <taxon>Chitinophagia</taxon>
        <taxon>Chitinophagales</taxon>
        <taxon>Chitinophagaceae</taxon>
        <taxon>Chitinophaga</taxon>
    </lineage>
</organism>
<dbReference type="Pfam" id="PF03372">
    <property type="entry name" value="Exo_endo_phos"/>
    <property type="match status" value="1"/>
</dbReference>
<keyword evidence="2" id="KW-0540">Nuclease</keyword>